<dbReference type="InterPro" id="IPR006768">
    <property type="entry name" value="Cwf19-like_C_dom-1"/>
</dbReference>
<feature type="region of interest" description="Disordered" evidence="2">
    <location>
        <begin position="1"/>
        <end position="27"/>
    </location>
</feature>
<dbReference type="EMBL" id="FN668689">
    <property type="protein sequence ID" value="CBK24794.2"/>
    <property type="molecule type" value="Genomic_DNA"/>
</dbReference>
<dbReference type="InterPro" id="IPR036265">
    <property type="entry name" value="HIT-like_sf"/>
</dbReference>
<accession>D8M9Q5</accession>
<dbReference type="RefSeq" id="XP_012898842.1">
    <property type="nucleotide sequence ID" value="XM_013043388.1"/>
</dbReference>
<evidence type="ECO:0000259" key="3">
    <source>
        <dbReference type="Pfam" id="PF04677"/>
    </source>
</evidence>
<sequence>MSRSPSSEASVSGRRSEDGEVEIVSPLDENGMILPTLLKKTAKQVDEDFQYGGRKGMRKEAQDQSIAEMQKSIYMHRERNIDEVIASNIMKHSHYHNPMESSRSGFDEEDAIDEKFYTGKEEYMTEKKKQEMEMEQAIKAQKRWTQITSTCPYCYGSSQMSKDNLIALGNHTYLAMCSKMRLNEWHVQICPLQHVWSQTECDEEVMYEIQRFQQALTAMARSLNKGLICFEEVHLPRGRQHCIVECVMVPKEVEMDAPIYFRKAMLEVGIE</sequence>
<proteinExistence type="inferred from homology"/>
<dbReference type="GO" id="GO:0071014">
    <property type="term" value="C:post-mRNA release spliceosomal complex"/>
    <property type="evidence" value="ECO:0007669"/>
    <property type="project" value="TreeGrafter"/>
</dbReference>
<evidence type="ECO:0000313" key="5">
    <source>
        <dbReference type="Proteomes" id="UP000008312"/>
    </source>
</evidence>
<organism evidence="4">
    <name type="scientific">Blastocystis hominis</name>
    <dbReference type="NCBI Taxonomy" id="12968"/>
    <lineage>
        <taxon>Eukaryota</taxon>
        <taxon>Sar</taxon>
        <taxon>Stramenopiles</taxon>
        <taxon>Bigyra</taxon>
        <taxon>Opalozoa</taxon>
        <taxon>Opalinata</taxon>
        <taxon>Blastocystidae</taxon>
        <taxon>Blastocystis</taxon>
    </lineage>
</organism>
<dbReference type="AlphaFoldDB" id="D8M9Q5"/>
<dbReference type="Gene3D" id="3.30.428.10">
    <property type="entry name" value="HIT-like"/>
    <property type="match status" value="1"/>
</dbReference>
<dbReference type="GO" id="GO:0000398">
    <property type="term" value="P:mRNA splicing, via spliceosome"/>
    <property type="evidence" value="ECO:0007669"/>
    <property type="project" value="TreeGrafter"/>
</dbReference>
<reference evidence="4" key="1">
    <citation type="submission" date="2010-02" db="EMBL/GenBank/DDBJ databases">
        <title>Sequencing and annotation of the Blastocystis hominis genome.</title>
        <authorList>
            <person name="Wincker P."/>
        </authorList>
    </citation>
    <scope>NUCLEOTIDE SEQUENCE</scope>
    <source>
        <strain evidence="4">Singapore isolate B</strain>
    </source>
</reference>
<gene>
    <name evidence="4" type="ORF">GSBLH_T00004482001</name>
</gene>
<evidence type="ECO:0000256" key="2">
    <source>
        <dbReference type="SAM" id="MobiDB-lite"/>
    </source>
</evidence>
<keyword evidence="5" id="KW-1185">Reference proteome</keyword>
<dbReference type="Pfam" id="PF04677">
    <property type="entry name" value="CwfJ_C_1"/>
    <property type="match status" value="1"/>
</dbReference>
<protein>
    <recommendedName>
        <fullName evidence="3">Cwf19-like C-terminal domain-containing protein</fullName>
    </recommendedName>
</protein>
<feature type="domain" description="Cwf19-like C-terminal" evidence="3">
    <location>
        <begin position="139"/>
        <end position="262"/>
    </location>
</feature>
<dbReference type="Proteomes" id="UP000008312">
    <property type="component" value="Unassembled WGS sequence"/>
</dbReference>
<dbReference type="InterPro" id="IPR040194">
    <property type="entry name" value="Cwf19-like"/>
</dbReference>
<comment type="similarity">
    <text evidence="1">Belongs to the CWF19 family.</text>
</comment>
<dbReference type="PANTHER" id="PTHR12072">
    <property type="entry name" value="CWF19, CELL CYCLE CONTROL PROTEIN"/>
    <property type="match status" value="1"/>
</dbReference>
<dbReference type="GeneID" id="24921507"/>
<dbReference type="InParanoid" id="D8M9Q5"/>
<evidence type="ECO:0000256" key="1">
    <source>
        <dbReference type="ARBA" id="ARBA00006795"/>
    </source>
</evidence>
<name>D8M9Q5_BLAHO</name>
<dbReference type="PANTHER" id="PTHR12072:SF5">
    <property type="entry name" value="CWF19-LIKE PROTEIN 2"/>
    <property type="match status" value="1"/>
</dbReference>
<evidence type="ECO:0000313" key="4">
    <source>
        <dbReference type="EMBL" id="CBK24794.2"/>
    </source>
</evidence>
<dbReference type="OrthoDB" id="2113965at2759"/>
<dbReference type="SUPFAM" id="SSF54197">
    <property type="entry name" value="HIT-like"/>
    <property type="match status" value="1"/>
</dbReference>
<feature type="compositionally biased region" description="Polar residues" evidence="2">
    <location>
        <begin position="1"/>
        <end position="10"/>
    </location>
</feature>